<dbReference type="EMBL" id="QGUI01000310">
    <property type="protein sequence ID" value="PZM97446.1"/>
    <property type="molecule type" value="Genomic_DNA"/>
</dbReference>
<organism evidence="3">
    <name type="scientific">Thermocrispum agreste</name>
    <dbReference type="NCBI Taxonomy" id="37925"/>
    <lineage>
        <taxon>Bacteria</taxon>
        <taxon>Bacillati</taxon>
        <taxon>Actinomycetota</taxon>
        <taxon>Actinomycetes</taxon>
        <taxon>Pseudonocardiales</taxon>
        <taxon>Pseudonocardiaceae</taxon>
        <taxon>Thermocrispum</taxon>
    </lineage>
</organism>
<dbReference type="STRING" id="1111738.GCA_000427905_00369"/>
<dbReference type="Pfam" id="PF13490">
    <property type="entry name" value="zf-HC2"/>
    <property type="match status" value="1"/>
</dbReference>
<protein>
    <recommendedName>
        <fullName evidence="2">Putative zinc-finger domain-containing protein</fullName>
    </recommendedName>
</protein>
<reference evidence="3" key="1">
    <citation type="submission" date="2018-05" db="EMBL/GenBank/DDBJ databases">
        <authorList>
            <person name="Lanie J.A."/>
            <person name="Ng W.-L."/>
            <person name="Kazmierczak K.M."/>
            <person name="Andrzejewski T.M."/>
            <person name="Davidsen T.M."/>
            <person name="Wayne K.J."/>
            <person name="Tettelin H."/>
            <person name="Glass J.I."/>
            <person name="Rusch D."/>
            <person name="Podicherti R."/>
            <person name="Tsui H.-C.T."/>
            <person name="Winkler M.E."/>
        </authorList>
    </citation>
    <scope>NUCLEOTIDE SEQUENCE</scope>
    <source>
        <strain evidence="3">ZC4RG45</strain>
    </source>
</reference>
<feature type="domain" description="Putative zinc-finger" evidence="2">
    <location>
        <begin position="101"/>
        <end position="135"/>
    </location>
</feature>
<accession>A0A2W4LP75</accession>
<gene>
    <name evidence="3" type="ORF">DIU77_09260</name>
</gene>
<keyword evidence="1" id="KW-0472">Membrane</keyword>
<dbReference type="InterPro" id="IPR027383">
    <property type="entry name" value="Znf_put"/>
</dbReference>
<evidence type="ECO:0000259" key="2">
    <source>
        <dbReference type="Pfam" id="PF13490"/>
    </source>
</evidence>
<feature type="transmembrane region" description="Helical" evidence="1">
    <location>
        <begin position="176"/>
        <end position="194"/>
    </location>
</feature>
<evidence type="ECO:0000313" key="3">
    <source>
        <dbReference type="EMBL" id="PZM97446.1"/>
    </source>
</evidence>
<keyword evidence="1" id="KW-1133">Transmembrane helix</keyword>
<sequence length="311" mass="32645">MASSQVRADKRPEYRGRTAIARSKVSTASFPATPTSASSAANHHTSCWVARTNRASAPRSPARASSARLVTPSRSSFIASDGIGHGLELRRRSTHHVFVDCETSREALSARLDGEAEPALREHVDRHLAQCGECRQWHTQAVQLTRRLRVRPVATGPDLAAAVLARHRPAKADDTGTRAALGVLALVIGGLGMAELLAEPGPVHQAGTTSSRLVQETATCTLALAVGLFVAAARPRYAAAMLPVMVCFTGVLTVLAALDLAAGLVTVSDVLAHLPVLVASGLLYAVYRSRRCAAPAAAFDGLPGQLPEPAP</sequence>
<dbReference type="AlphaFoldDB" id="A0A2W4LP75"/>
<feature type="transmembrane region" description="Helical" evidence="1">
    <location>
        <begin position="214"/>
        <end position="233"/>
    </location>
</feature>
<name>A0A2W4LP75_9PSEU</name>
<keyword evidence="1" id="KW-0812">Transmembrane</keyword>
<comment type="caution">
    <text evidence="3">The sequence shown here is derived from an EMBL/GenBank/DDBJ whole genome shotgun (WGS) entry which is preliminary data.</text>
</comment>
<feature type="transmembrane region" description="Helical" evidence="1">
    <location>
        <begin position="270"/>
        <end position="287"/>
    </location>
</feature>
<feature type="transmembrane region" description="Helical" evidence="1">
    <location>
        <begin position="240"/>
        <end position="258"/>
    </location>
</feature>
<proteinExistence type="predicted"/>
<evidence type="ECO:0000256" key="1">
    <source>
        <dbReference type="SAM" id="Phobius"/>
    </source>
</evidence>